<organism evidence="3">
    <name type="scientific">uncultured Sporomusa sp</name>
    <dbReference type="NCBI Taxonomy" id="307249"/>
    <lineage>
        <taxon>Bacteria</taxon>
        <taxon>Bacillati</taxon>
        <taxon>Bacillota</taxon>
        <taxon>Negativicutes</taxon>
        <taxon>Selenomonadales</taxon>
        <taxon>Sporomusaceae</taxon>
        <taxon>Sporomusa</taxon>
        <taxon>environmental samples</taxon>
    </lineage>
</organism>
<dbReference type="PANTHER" id="PTHR30548:SF2">
    <property type="entry name" value="2-HYDROXYACYL-COA DEHYDRATASE,D-COMPONENT"/>
    <property type="match status" value="1"/>
</dbReference>
<protein>
    <recommendedName>
        <fullName evidence="4">2-hydroxyglutaryl-CoA dehydratase D-component</fullName>
    </recommendedName>
</protein>
<comment type="cofactor">
    <cofactor evidence="1">
        <name>[4Fe-4S] cluster</name>
        <dbReference type="ChEBI" id="CHEBI:49883"/>
    </cofactor>
</comment>
<evidence type="ECO:0000256" key="2">
    <source>
        <dbReference type="ARBA" id="ARBA00005806"/>
    </source>
</evidence>
<dbReference type="AlphaFoldDB" id="A0A212LUT8"/>
<dbReference type="InterPro" id="IPR010327">
    <property type="entry name" value="FldB/FldC_alpha/beta"/>
</dbReference>
<dbReference type="Gene3D" id="3.40.50.11900">
    <property type="match status" value="1"/>
</dbReference>
<reference evidence="3" key="1">
    <citation type="submission" date="2016-08" db="EMBL/GenBank/DDBJ databases">
        <authorList>
            <person name="Seilhamer J.J."/>
        </authorList>
    </citation>
    <scope>NUCLEOTIDE SEQUENCE</scope>
    <source>
        <strain evidence="3">86</strain>
    </source>
</reference>
<dbReference type="PANTHER" id="PTHR30548">
    <property type="entry name" value="2-HYDROXYGLUTARYL-COA DEHYDRATASE, D-COMPONENT-RELATED"/>
    <property type="match status" value="1"/>
</dbReference>
<dbReference type="GO" id="GO:0016836">
    <property type="term" value="F:hydro-lyase activity"/>
    <property type="evidence" value="ECO:0007669"/>
    <property type="project" value="UniProtKB-ARBA"/>
</dbReference>
<sequence>MDIEDIQSPRDYLIYSKEEVHHYSPAIGKLLDLSTSYVYDAEKAYAEGTINAVWSRASGWEIPLAYASDIIPVAYSEMGRLSDLESVTIAEDYYQFPQETCSMVKCTVGQWHKRRGTGIKRIIGASVACEPYNLAWELMRKEDYDVHAIDVVYRAPGVKGERLEQLVQFLIEQIYETAQWLTGSKEINEDKLKIEILRKNRLIAKVRKVLELRLKHPYYMRSLPSIYLLTGLNTYFGKPAEYEAVLDDLIRELATAPVNQRDLDKVIPLVWVGSAGQEFGIYEAIDQAGGALLGFRGYPFNNYDETLPPVEALARHVLGNQEAGASIYVQKVIEQELKKVKARGLVLYGYLGCSYGSVAREMWRDYFHKKGFPSINIEGTFQVGPPTGQILTRIRAFVEMLA</sequence>
<evidence type="ECO:0008006" key="4">
    <source>
        <dbReference type="Google" id="ProtNLM"/>
    </source>
</evidence>
<dbReference type="Pfam" id="PF06050">
    <property type="entry name" value="HGD-D"/>
    <property type="match status" value="1"/>
</dbReference>
<name>A0A212LUT8_9FIRM</name>
<gene>
    <name evidence="3" type="ORF">KL86SPO_31419</name>
</gene>
<proteinExistence type="inferred from homology"/>
<dbReference type="RefSeq" id="WP_288184309.1">
    <property type="nucleotide sequence ID" value="NZ_LT608335.1"/>
</dbReference>
<evidence type="ECO:0000256" key="1">
    <source>
        <dbReference type="ARBA" id="ARBA00001966"/>
    </source>
</evidence>
<accession>A0A212LUT8</accession>
<comment type="similarity">
    <text evidence="2">Belongs to the FldB/FldC dehydratase alpha/beta subunit family.</text>
</comment>
<evidence type="ECO:0000313" key="3">
    <source>
        <dbReference type="EMBL" id="SCM81240.1"/>
    </source>
</evidence>
<dbReference type="EMBL" id="FMJE01000003">
    <property type="protein sequence ID" value="SCM81240.1"/>
    <property type="molecule type" value="Genomic_DNA"/>
</dbReference>